<evidence type="ECO:0000256" key="9">
    <source>
        <dbReference type="ARBA" id="ARBA00025769"/>
    </source>
</evidence>
<keyword evidence="5" id="KW-0479">Metal-binding</keyword>
<comment type="catalytic activity">
    <reaction evidence="1">
        <text>Exonucleolytic cleavage in the 3'- to 5'-direction to yield nucleoside 5'-phosphates.</text>
        <dbReference type="EC" id="3.1.11.2"/>
    </reaction>
</comment>
<dbReference type="PANTHER" id="PTHR13058:SF24">
    <property type="entry name" value="THREE PRIME REPAIR EXONUCLEASE 2"/>
    <property type="match status" value="1"/>
</dbReference>
<dbReference type="InterPro" id="IPR013520">
    <property type="entry name" value="Ribonucl_H"/>
</dbReference>
<evidence type="ECO:0000256" key="1">
    <source>
        <dbReference type="ARBA" id="ARBA00000493"/>
    </source>
</evidence>
<dbReference type="InterPro" id="IPR036397">
    <property type="entry name" value="RNaseH_sf"/>
</dbReference>
<dbReference type="GO" id="GO:0006308">
    <property type="term" value="P:DNA catabolic process"/>
    <property type="evidence" value="ECO:0007669"/>
    <property type="project" value="TreeGrafter"/>
</dbReference>
<reference evidence="12" key="1">
    <citation type="submission" date="2025-08" db="UniProtKB">
        <authorList>
            <consortium name="Ensembl"/>
        </authorList>
    </citation>
    <scope>IDENTIFICATION</scope>
</reference>
<feature type="compositionally biased region" description="Low complexity" evidence="10">
    <location>
        <begin position="1"/>
        <end position="11"/>
    </location>
</feature>
<keyword evidence="4" id="KW-0540">Nuclease</keyword>
<sequence length="255" mass="27217">MGNFPFPALPQAAPPPQAGPGRVGTCGTRGPGPGTMLAPQHFQTFVFLDLETTGLPPDRPRIAELCVFAVHRNSLLQRPLLDTTGAPRLPRILDQLTLCVDPLQPFTPKAANITGLSQQGLEENGKRGLDQAVAQALAGFLARQASPLCLVAHNGFAYDFPLLRTELARVGTEMPPGSGCLDTLHAMKELRLGGQGGYGLGALFQGLFGREPNGAHSAEGDVRTLIAIFLARAPQLMDWAARRARAWGDVPPMYL</sequence>
<evidence type="ECO:0000256" key="3">
    <source>
        <dbReference type="ARBA" id="ARBA00012115"/>
    </source>
</evidence>
<evidence type="ECO:0000256" key="2">
    <source>
        <dbReference type="ARBA" id="ARBA00001946"/>
    </source>
</evidence>
<dbReference type="SUPFAM" id="SSF53098">
    <property type="entry name" value="Ribonuclease H-like"/>
    <property type="match status" value="1"/>
</dbReference>
<protein>
    <recommendedName>
        <fullName evidence="3">exodeoxyribonuclease III</fullName>
        <ecNumber evidence="3">3.1.11.2</ecNumber>
    </recommendedName>
</protein>
<evidence type="ECO:0000256" key="10">
    <source>
        <dbReference type="SAM" id="MobiDB-lite"/>
    </source>
</evidence>
<feature type="region of interest" description="Disordered" evidence="10">
    <location>
        <begin position="1"/>
        <end position="31"/>
    </location>
</feature>
<name>A0A8C8RKJ6_9SAUR</name>
<feature type="domain" description="Exonuclease" evidence="11">
    <location>
        <begin position="44"/>
        <end position="238"/>
    </location>
</feature>
<evidence type="ECO:0000256" key="8">
    <source>
        <dbReference type="ARBA" id="ARBA00022842"/>
    </source>
</evidence>
<evidence type="ECO:0000256" key="5">
    <source>
        <dbReference type="ARBA" id="ARBA00022723"/>
    </source>
</evidence>
<dbReference type="Pfam" id="PF00929">
    <property type="entry name" value="RNase_T"/>
    <property type="match status" value="1"/>
</dbReference>
<reference evidence="12" key="2">
    <citation type="submission" date="2025-09" db="UniProtKB">
        <authorList>
            <consortium name="Ensembl"/>
        </authorList>
    </citation>
    <scope>IDENTIFICATION</scope>
</reference>
<dbReference type="GO" id="GO:0008311">
    <property type="term" value="F:double-stranded DNA 3'-5' DNA exonuclease activity"/>
    <property type="evidence" value="ECO:0007669"/>
    <property type="project" value="UniProtKB-EC"/>
</dbReference>
<dbReference type="GO" id="GO:0046872">
    <property type="term" value="F:metal ion binding"/>
    <property type="evidence" value="ECO:0007669"/>
    <property type="project" value="UniProtKB-KW"/>
</dbReference>
<dbReference type="EC" id="3.1.11.2" evidence="3"/>
<feature type="compositionally biased region" description="Gly residues" evidence="10">
    <location>
        <begin position="21"/>
        <end position="31"/>
    </location>
</feature>
<dbReference type="GO" id="GO:0003676">
    <property type="term" value="F:nucleic acid binding"/>
    <property type="evidence" value="ECO:0007669"/>
    <property type="project" value="InterPro"/>
</dbReference>
<dbReference type="AlphaFoldDB" id="A0A8C8RKJ6"/>
<evidence type="ECO:0000313" key="12">
    <source>
        <dbReference type="Ensembl" id="ENSPCEP00000006917.1"/>
    </source>
</evidence>
<dbReference type="InterPro" id="IPR012337">
    <property type="entry name" value="RNaseH-like_sf"/>
</dbReference>
<evidence type="ECO:0000313" key="13">
    <source>
        <dbReference type="Proteomes" id="UP000694393"/>
    </source>
</evidence>
<organism evidence="12 13">
    <name type="scientific">Pelusios castaneus</name>
    <name type="common">West African mud turtle</name>
    <dbReference type="NCBI Taxonomy" id="367368"/>
    <lineage>
        <taxon>Eukaryota</taxon>
        <taxon>Metazoa</taxon>
        <taxon>Chordata</taxon>
        <taxon>Craniata</taxon>
        <taxon>Vertebrata</taxon>
        <taxon>Euteleostomi</taxon>
        <taxon>Archelosauria</taxon>
        <taxon>Testudinata</taxon>
        <taxon>Testudines</taxon>
        <taxon>Pleurodira</taxon>
        <taxon>Pelomedusidae</taxon>
        <taxon>Pelusios</taxon>
    </lineage>
</organism>
<evidence type="ECO:0000256" key="4">
    <source>
        <dbReference type="ARBA" id="ARBA00022722"/>
    </source>
</evidence>
<keyword evidence="6" id="KW-0378">Hydrolase</keyword>
<keyword evidence="13" id="KW-1185">Reference proteome</keyword>
<dbReference type="PANTHER" id="PTHR13058">
    <property type="entry name" value="THREE PRIME REPAIR EXONUCLEASE 1, 2"/>
    <property type="match status" value="1"/>
</dbReference>
<dbReference type="InterPro" id="IPR040393">
    <property type="entry name" value="TREX1/2"/>
</dbReference>
<dbReference type="GO" id="GO:0005737">
    <property type="term" value="C:cytoplasm"/>
    <property type="evidence" value="ECO:0007669"/>
    <property type="project" value="TreeGrafter"/>
</dbReference>
<keyword evidence="8" id="KW-0460">Magnesium</keyword>
<comment type="cofactor">
    <cofactor evidence="2">
        <name>Mg(2+)</name>
        <dbReference type="ChEBI" id="CHEBI:18420"/>
    </cofactor>
</comment>
<dbReference type="Ensembl" id="ENSPCET00000007160.1">
    <property type="protein sequence ID" value="ENSPCEP00000006917.1"/>
    <property type="gene ID" value="ENSPCEG00000005563.1"/>
</dbReference>
<keyword evidence="7" id="KW-0269">Exonuclease</keyword>
<comment type="similarity">
    <text evidence="9">Belongs to the exonuclease superfamily. TREX family.</text>
</comment>
<evidence type="ECO:0000256" key="7">
    <source>
        <dbReference type="ARBA" id="ARBA00022839"/>
    </source>
</evidence>
<dbReference type="Proteomes" id="UP000694393">
    <property type="component" value="Unplaced"/>
</dbReference>
<dbReference type="SMART" id="SM00479">
    <property type="entry name" value="EXOIII"/>
    <property type="match status" value="1"/>
</dbReference>
<proteinExistence type="inferred from homology"/>
<evidence type="ECO:0000259" key="11">
    <source>
        <dbReference type="SMART" id="SM00479"/>
    </source>
</evidence>
<accession>A0A8C8RKJ6</accession>
<evidence type="ECO:0000256" key="6">
    <source>
        <dbReference type="ARBA" id="ARBA00022801"/>
    </source>
</evidence>
<dbReference type="Gene3D" id="3.30.420.10">
    <property type="entry name" value="Ribonuclease H-like superfamily/Ribonuclease H"/>
    <property type="match status" value="1"/>
</dbReference>